<organism evidence="5 6">
    <name type="scientific">Bursaphelenchus okinawaensis</name>
    <dbReference type="NCBI Taxonomy" id="465554"/>
    <lineage>
        <taxon>Eukaryota</taxon>
        <taxon>Metazoa</taxon>
        <taxon>Ecdysozoa</taxon>
        <taxon>Nematoda</taxon>
        <taxon>Chromadorea</taxon>
        <taxon>Rhabditida</taxon>
        <taxon>Tylenchina</taxon>
        <taxon>Tylenchomorpha</taxon>
        <taxon>Aphelenchoidea</taxon>
        <taxon>Aphelenchoididae</taxon>
        <taxon>Bursaphelenchus</taxon>
    </lineage>
</organism>
<keyword evidence="3" id="KW-0812">Transmembrane</keyword>
<dbReference type="PANTHER" id="PTHR24637:SF377">
    <property type="entry name" value="COLLAGEN TYPE IX ALPHA 1 CHAIN"/>
    <property type="match status" value="1"/>
</dbReference>
<dbReference type="EMBL" id="CAJFDH010000002">
    <property type="protein sequence ID" value="CAD5210622.1"/>
    <property type="molecule type" value="Genomic_DNA"/>
</dbReference>
<accession>A0A811K5K3</accession>
<keyword evidence="1" id="KW-0677">Repeat</keyword>
<evidence type="ECO:0000313" key="6">
    <source>
        <dbReference type="Proteomes" id="UP000614601"/>
    </source>
</evidence>
<dbReference type="EMBL" id="CAJFCW020000002">
    <property type="protein sequence ID" value="CAG9091727.1"/>
    <property type="molecule type" value="Genomic_DNA"/>
</dbReference>
<feature type="compositionally biased region" description="Low complexity" evidence="2">
    <location>
        <begin position="324"/>
        <end position="334"/>
    </location>
</feature>
<feature type="compositionally biased region" description="Low complexity" evidence="2">
    <location>
        <begin position="257"/>
        <end position="282"/>
    </location>
</feature>
<protein>
    <recommendedName>
        <fullName evidence="4">Nematode cuticle collagen N-terminal domain-containing protein</fullName>
    </recommendedName>
</protein>
<name>A0A811K5K3_9BILA</name>
<sequence>MLPRDGEYLAFERVSTSVPSKSSTIQSSVTRSIITSTKPKVVNPADIHYEAYRAKILAIVAVTIAVVALLMTVMAIPLLYAYLQYAHNLTSEELEFCVVRLTDLNNLFESFQEFHDPDILHRVKKRQSPQAVINVRNTFSPRLAKLSRRPDPSQYQKPPPIQVYPQHVPTPQHYSLNSVPRYNPAPQSYPAYTVAQYNTQPQNQYARPPVPSTPNYVRKPPFIPIPPQSPPRQQRPYKARPGQCQCRYGRPGPPGPAGEDGANGEDGSPGQPGQPGQDSPQEPKVPDICYNCPDGPPGPPGYPGQKGIPGQPGKPGTPGPPGQTIPGQIGQPGTKGRQGLTGAPGQSGNPGQVILIPMFGPPGPSGPPGLIGPAGPRGQPGSGGPSGLPGPPGLPGRDGFNGRPGRKGNPGATGTQGPKTSCDHCPTPRTPPGY</sequence>
<feature type="compositionally biased region" description="Gly residues" evidence="2">
    <location>
        <begin position="378"/>
        <end position="387"/>
    </location>
</feature>
<dbReference type="OrthoDB" id="5876388at2759"/>
<evidence type="ECO:0000256" key="2">
    <source>
        <dbReference type="SAM" id="MobiDB-lite"/>
    </source>
</evidence>
<dbReference type="Pfam" id="PF01391">
    <property type="entry name" value="Collagen"/>
    <property type="match status" value="2"/>
</dbReference>
<dbReference type="Proteomes" id="UP000614601">
    <property type="component" value="Unassembled WGS sequence"/>
</dbReference>
<evidence type="ECO:0000259" key="4">
    <source>
        <dbReference type="SMART" id="SM01088"/>
    </source>
</evidence>
<dbReference type="GO" id="GO:0042302">
    <property type="term" value="F:structural constituent of cuticle"/>
    <property type="evidence" value="ECO:0007669"/>
    <property type="project" value="InterPro"/>
</dbReference>
<keyword evidence="6" id="KW-1185">Reference proteome</keyword>
<evidence type="ECO:0000313" key="5">
    <source>
        <dbReference type="EMBL" id="CAD5210622.1"/>
    </source>
</evidence>
<feature type="compositionally biased region" description="Pro residues" evidence="2">
    <location>
        <begin position="221"/>
        <end position="230"/>
    </location>
</feature>
<feature type="region of interest" description="Disordered" evidence="2">
    <location>
        <begin position="199"/>
        <end position="434"/>
    </location>
</feature>
<dbReference type="AlphaFoldDB" id="A0A811K5K3"/>
<keyword evidence="3" id="KW-1133">Transmembrane helix</keyword>
<dbReference type="InterPro" id="IPR002486">
    <property type="entry name" value="Col_cuticle_N"/>
</dbReference>
<evidence type="ECO:0000256" key="1">
    <source>
        <dbReference type="ARBA" id="ARBA00022737"/>
    </source>
</evidence>
<gene>
    <name evidence="5" type="ORF">BOKJ2_LOCUS3286</name>
</gene>
<feature type="domain" description="Nematode cuticle collagen N-terminal" evidence="4">
    <location>
        <begin position="56"/>
        <end position="108"/>
    </location>
</feature>
<comment type="caution">
    <text evidence="5">The sequence shown here is derived from an EMBL/GenBank/DDBJ whole genome shotgun (WGS) entry which is preliminary data.</text>
</comment>
<dbReference type="SMART" id="SM01088">
    <property type="entry name" value="Col_cuticle_N"/>
    <property type="match status" value="1"/>
</dbReference>
<keyword evidence="3" id="KW-0472">Membrane</keyword>
<dbReference type="Proteomes" id="UP000783686">
    <property type="component" value="Unassembled WGS sequence"/>
</dbReference>
<dbReference type="InterPro" id="IPR008160">
    <property type="entry name" value="Collagen"/>
</dbReference>
<evidence type="ECO:0000256" key="3">
    <source>
        <dbReference type="SAM" id="Phobius"/>
    </source>
</evidence>
<feature type="transmembrane region" description="Helical" evidence="3">
    <location>
        <begin position="56"/>
        <end position="83"/>
    </location>
</feature>
<dbReference type="Pfam" id="PF01484">
    <property type="entry name" value="Col_cuticle_N"/>
    <property type="match status" value="1"/>
</dbReference>
<dbReference type="PANTHER" id="PTHR24637">
    <property type="entry name" value="COLLAGEN"/>
    <property type="match status" value="1"/>
</dbReference>
<proteinExistence type="predicted"/>
<reference evidence="5" key="1">
    <citation type="submission" date="2020-09" db="EMBL/GenBank/DDBJ databases">
        <authorList>
            <person name="Kikuchi T."/>
        </authorList>
    </citation>
    <scope>NUCLEOTIDE SEQUENCE</scope>
    <source>
        <strain evidence="5">SH1</strain>
    </source>
</reference>